<dbReference type="PANTHER" id="PTHR47052:SF3">
    <property type="entry name" value="INGRESSION PROTEIN 1"/>
    <property type="match status" value="1"/>
</dbReference>
<feature type="compositionally biased region" description="Low complexity" evidence="1">
    <location>
        <begin position="141"/>
        <end position="151"/>
    </location>
</feature>
<name>A0A0H5BZH4_CYBJN</name>
<gene>
    <name evidence="3" type="ORF">BN1211_0876</name>
</gene>
<dbReference type="PROSITE" id="PS50004">
    <property type="entry name" value="C2"/>
    <property type="match status" value="1"/>
</dbReference>
<dbReference type="SMART" id="SM00239">
    <property type="entry name" value="C2"/>
    <property type="match status" value="1"/>
</dbReference>
<dbReference type="Proteomes" id="UP000038830">
    <property type="component" value="Unassembled WGS sequence"/>
</dbReference>
<feature type="region of interest" description="Disordered" evidence="1">
    <location>
        <begin position="136"/>
        <end position="177"/>
    </location>
</feature>
<feature type="compositionally biased region" description="Polar residues" evidence="1">
    <location>
        <begin position="427"/>
        <end position="437"/>
    </location>
</feature>
<protein>
    <recommendedName>
        <fullName evidence="2">C2 domain-containing protein</fullName>
    </recommendedName>
</protein>
<feature type="compositionally biased region" description="Polar residues" evidence="1">
    <location>
        <begin position="465"/>
        <end position="478"/>
    </location>
</feature>
<dbReference type="Pfam" id="PF00168">
    <property type="entry name" value="C2"/>
    <property type="match status" value="1"/>
</dbReference>
<reference evidence="4" key="1">
    <citation type="journal article" date="2015" name="J. Biotechnol.">
        <title>The structure of the Cyberlindnera jadinii genome and its relation to Candida utilis analyzed by the occurrence of single nucleotide polymorphisms.</title>
        <authorList>
            <person name="Rupp O."/>
            <person name="Brinkrolf K."/>
            <person name="Buerth C."/>
            <person name="Kunigo M."/>
            <person name="Schneider J."/>
            <person name="Jaenicke S."/>
            <person name="Goesmann A."/>
            <person name="Puehler A."/>
            <person name="Jaeger K.-E."/>
            <person name="Ernst J.F."/>
        </authorList>
    </citation>
    <scope>NUCLEOTIDE SEQUENCE [LARGE SCALE GENOMIC DNA]</scope>
    <source>
        <strain evidence="4">ATCC 18201 / CBS 1600 / BCRC 20928 / JCM 3617 / NBRC 0987 / NRRL Y-1542</strain>
    </source>
</reference>
<dbReference type="CDD" id="cd08681">
    <property type="entry name" value="C2_fungal_Inn1p-like"/>
    <property type="match status" value="1"/>
</dbReference>
<feature type="compositionally biased region" description="Low complexity" evidence="1">
    <location>
        <begin position="336"/>
        <end position="345"/>
    </location>
</feature>
<organism evidence="3 4">
    <name type="scientific">Cyberlindnera jadinii (strain ATCC 18201 / CBS 1600 / BCRC 20928 / JCM 3617 / NBRC 0987 / NRRL Y-1542)</name>
    <name type="common">Torula yeast</name>
    <name type="synonym">Candida utilis</name>
    <dbReference type="NCBI Taxonomy" id="983966"/>
    <lineage>
        <taxon>Eukaryota</taxon>
        <taxon>Fungi</taxon>
        <taxon>Dikarya</taxon>
        <taxon>Ascomycota</taxon>
        <taxon>Saccharomycotina</taxon>
        <taxon>Saccharomycetes</taxon>
        <taxon>Phaffomycetales</taxon>
        <taxon>Phaffomycetaceae</taxon>
        <taxon>Cyberlindnera</taxon>
    </lineage>
</organism>
<feature type="domain" description="C2" evidence="2">
    <location>
        <begin position="1"/>
        <end position="111"/>
    </location>
</feature>
<dbReference type="AlphaFoldDB" id="A0A0H5BZH4"/>
<accession>A0A0H5BZH4</accession>
<evidence type="ECO:0000313" key="3">
    <source>
        <dbReference type="EMBL" id="CEP20893.1"/>
    </source>
</evidence>
<evidence type="ECO:0000256" key="1">
    <source>
        <dbReference type="SAM" id="MobiDB-lite"/>
    </source>
</evidence>
<dbReference type="Gene3D" id="2.60.40.150">
    <property type="entry name" value="C2 domain"/>
    <property type="match status" value="1"/>
</dbReference>
<dbReference type="InterPro" id="IPR035892">
    <property type="entry name" value="C2_domain_sf"/>
</dbReference>
<proteinExistence type="predicted"/>
<dbReference type="PANTHER" id="PTHR47052">
    <property type="entry name" value="CONSERVED SERINE PROLINE-RICH PROTEIN (AFU_ORTHOLOGUE AFUA_2G01790)"/>
    <property type="match status" value="1"/>
</dbReference>
<feature type="region of interest" description="Disordered" evidence="1">
    <location>
        <begin position="425"/>
        <end position="444"/>
    </location>
</feature>
<feature type="compositionally biased region" description="Basic and acidic residues" evidence="1">
    <location>
        <begin position="372"/>
        <end position="381"/>
    </location>
</feature>
<feature type="compositionally biased region" description="Low complexity" evidence="1">
    <location>
        <begin position="273"/>
        <end position="290"/>
    </location>
</feature>
<dbReference type="InterPro" id="IPR037791">
    <property type="entry name" value="C2_fungal_Inn1"/>
</dbReference>
<feature type="compositionally biased region" description="Basic and acidic residues" evidence="1">
    <location>
        <begin position="299"/>
        <end position="312"/>
    </location>
</feature>
<feature type="compositionally biased region" description="Polar residues" evidence="1">
    <location>
        <begin position="360"/>
        <end position="370"/>
    </location>
</feature>
<sequence>MSQFRGNSGTLIIIVGRAKDLPNKRKLEKQNPYCLLRIANLTDKTNADLRGGQVPRWDEEFRFTISPEISPVLKLSVLDETKKAPTLIAEAEIDFTPVFYSSVKEGYDKWHPLTSGSREAGEIYLEMTFYPASSATVSRKSMSMSTTSSQSPKKRSLPPVPGQQSPPLSGGENNSARVVYSIPPPLPRVNNVQTRLGDSFRASQTSVHSLPDVPRQNDIRNNNIHDHQEVFVEESSPPIEKVDSNEDRDNDWMSYAKKLTSKYTAPFFGKPETTTTPTTKTATTTATITTGPMSLDGNDSSRDFDQLEREVQSDFEQNGRRHTRNEPRNKPPHVPSHSSGSFRLSGSGGSANSIPPPVPQHSSGSFSTTKYDVIEPVRDRASPSPPTHRGSPTRKPPQSFYKSGPTSPARLDLSSIPYDAFNISPVKPTSQPVQTTGFGEPLFNRNDNDVLLPIHNAPTPADVFGSSSRSRMSPTRFGTSLPPVPPKH</sequence>
<dbReference type="InterPro" id="IPR000008">
    <property type="entry name" value="C2_dom"/>
</dbReference>
<evidence type="ECO:0000313" key="4">
    <source>
        <dbReference type="Proteomes" id="UP000038830"/>
    </source>
</evidence>
<dbReference type="EMBL" id="CDQK01000001">
    <property type="protein sequence ID" value="CEP20893.1"/>
    <property type="molecule type" value="Genomic_DNA"/>
</dbReference>
<dbReference type="InterPro" id="IPR052981">
    <property type="entry name" value="Ingression_C2_domain"/>
</dbReference>
<feature type="region of interest" description="Disordered" evidence="1">
    <location>
        <begin position="266"/>
        <end position="413"/>
    </location>
</feature>
<feature type="region of interest" description="Disordered" evidence="1">
    <location>
        <begin position="456"/>
        <end position="488"/>
    </location>
</feature>
<feature type="compositionally biased region" description="Polar residues" evidence="1">
    <location>
        <begin position="162"/>
        <end position="176"/>
    </location>
</feature>
<evidence type="ECO:0000259" key="2">
    <source>
        <dbReference type="PROSITE" id="PS50004"/>
    </source>
</evidence>
<dbReference type="SUPFAM" id="SSF49562">
    <property type="entry name" value="C2 domain (Calcium/lipid-binding domain, CaLB)"/>
    <property type="match status" value="1"/>
</dbReference>